<dbReference type="CDD" id="cd01300">
    <property type="entry name" value="YtcJ_like"/>
    <property type="match status" value="1"/>
</dbReference>
<reference evidence="3 4" key="1">
    <citation type="submission" date="2020-01" db="EMBL/GenBank/DDBJ databases">
        <authorList>
            <person name="Kim M."/>
        </authorList>
    </citation>
    <scope>NUCLEOTIDE SEQUENCE [LARGE SCALE GENOMIC DNA]</scope>
    <source>
        <strain evidence="3 4">BT10</strain>
    </source>
</reference>
<organism evidence="3 4">
    <name type="scientific">Nibribacter ruber</name>
    <dbReference type="NCBI Taxonomy" id="2698458"/>
    <lineage>
        <taxon>Bacteria</taxon>
        <taxon>Pseudomonadati</taxon>
        <taxon>Bacteroidota</taxon>
        <taxon>Cytophagia</taxon>
        <taxon>Cytophagales</taxon>
        <taxon>Hymenobacteraceae</taxon>
        <taxon>Nibribacter</taxon>
    </lineage>
</organism>
<keyword evidence="1" id="KW-0732">Signal</keyword>
<dbReference type="InterPro" id="IPR033932">
    <property type="entry name" value="YtcJ-like"/>
</dbReference>
<dbReference type="RefSeq" id="WP_160689220.1">
    <property type="nucleotide sequence ID" value="NZ_CP047897.1"/>
</dbReference>
<dbReference type="Gene3D" id="2.30.40.10">
    <property type="entry name" value="Urease, subunit C, domain 1"/>
    <property type="match status" value="1"/>
</dbReference>
<feature type="domain" description="Amidohydrolase 3" evidence="2">
    <location>
        <begin position="76"/>
        <end position="549"/>
    </location>
</feature>
<dbReference type="SUPFAM" id="SSF51338">
    <property type="entry name" value="Composite domain of metallo-dependent hydrolases"/>
    <property type="match status" value="1"/>
</dbReference>
<dbReference type="SUPFAM" id="SSF51556">
    <property type="entry name" value="Metallo-dependent hydrolases"/>
    <property type="match status" value="1"/>
</dbReference>
<protein>
    <submittedName>
        <fullName evidence="3">Amidohydrolase family protein</fullName>
    </submittedName>
</protein>
<accession>A0A6P1P016</accession>
<dbReference type="Pfam" id="PF07969">
    <property type="entry name" value="Amidohydro_3"/>
    <property type="match status" value="1"/>
</dbReference>
<gene>
    <name evidence="3" type="ORF">GU926_03925</name>
</gene>
<sequence>MTKKISHWGLGVLLCASLLSSCQRNAGDQADLLVYNANVYTVDDQFAKAEAIAVKDGKILAVGTTNDLRKKYKATEEVDAQGKSLYPGFIDAHAHFVGYATNQREADLVGTTSFAEVVQRLQAHRKEYPSSAWLTGRGWDQNDWQVKQFPTKDTLDKLFPDTPVIIERVDGHASLANQKALDLAGITTSTPVQGGKIEQQNGKLTGILVDRAADQVVAKIPTPTVAEYTQVLKEAEQNLFAVGLTSVVDAGLPKSAVNLIDSLQKKNELKIRVYAMLNPSKENRDHYFKSGPYSTDRLTVKAFKVYADGALGSRGACLLHPYTDRPGETGFLLQTVQEYKDLAAEIYKTDFQMNTHAIGDSANRVILQIYGNLLKGKNDRRWRIEHAQVVNPVDVPLFGKYSILPSVQPTHATSDMYWAGERLGMDRLKHAYAFKALLQQNNMIPLGSDFPVEHINPLYGFHAAVARQDAKNYPKGGFQMDNALTREEALRGTTIWAAFANFEEKQKGSLEPGKVADFVILEKDIMTVAPEELRDVKVLSTYVNGEKVYGKK</sequence>
<feature type="chain" id="PRO_5027079647" evidence="1">
    <location>
        <begin position="27"/>
        <end position="552"/>
    </location>
</feature>
<dbReference type="Gene3D" id="3.10.310.70">
    <property type="match status" value="1"/>
</dbReference>
<evidence type="ECO:0000256" key="1">
    <source>
        <dbReference type="SAM" id="SignalP"/>
    </source>
</evidence>
<dbReference type="InterPro" id="IPR013108">
    <property type="entry name" value="Amidohydro_3"/>
</dbReference>
<evidence type="ECO:0000313" key="4">
    <source>
        <dbReference type="Proteomes" id="UP000464214"/>
    </source>
</evidence>
<dbReference type="PANTHER" id="PTHR22642:SF2">
    <property type="entry name" value="PROTEIN LONG AFTER FAR-RED 3"/>
    <property type="match status" value="1"/>
</dbReference>
<dbReference type="PANTHER" id="PTHR22642">
    <property type="entry name" value="IMIDAZOLONEPROPIONASE"/>
    <property type="match status" value="1"/>
</dbReference>
<dbReference type="Gene3D" id="3.20.20.140">
    <property type="entry name" value="Metal-dependent hydrolases"/>
    <property type="match status" value="1"/>
</dbReference>
<evidence type="ECO:0000259" key="2">
    <source>
        <dbReference type="Pfam" id="PF07969"/>
    </source>
</evidence>
<keyword evidence="3" id="KW-0378">Hydrolase</keyword>
<dbReference type="PROSITE" id="PS51257">
    <property type="entry name" value="PROKAR_LIPOPROTEIN"/>
    <property type="match status" value="1"/>
</dbReference>
<dbReference type="EMBL" id="CP047897">
    <property type="protein sequence ID" value="QHL86633.1"/>
    <property type="molecule type" value="Genomic_DNA"/>
</dbReference>
<dbReference type="GO" id="GO:0016810">
    <property type="term" value="F:hydrolase activity, acting on carbon-nitrogen (but not peptide) bonds"/>
    <property type="evidence" value="ECO:0007669"/>
    <property type="project" value="InterPro"/>
</dbReference>
<evidence type="ECO:0000313" key="3">
    <source>
        <dbReference type="EMBL" id="QHL86633.1"/>
    </source>
</evidence>
<dbReference type="KEGG" id="nib:GU926_03925"/>
<dbReference type="Proteomes" id="UP000464214">
    <property type="component" value="Chromosome"/>
</dbReference>
<keyword evidence="4" id="KW-1185">Reference proteome</keyword>
<proteinExistence type="predicted"/>
<dbReference type="InterPro" id="IPR011059">
    <property type="entry name" value="Metal-dep_hydrolase_composite"/>
</dbReference>
<dbReference type="InterPro" id="IPR032466">
    <property type="entry name" value="Metal_Hydrolase"/>
</dbReference>
<name>A0A6P1P016_9BACT</name>
<feature type="signal peptide" evidence="1">
    <location>
        <begin position="1"/>
        <end position="26"/>
    </location>
</feature>
<dbReference type="AlphaFoldDB" id="A0A6P1P016"/>